<evidence type="ECO:0000313" key="3">
    <source>
        <dbReference type="Proteomes" id="UP000198775"/>
    </source>
</evidence>
<reference evidence="3" key="1">
    <citation type="submission" date="2016-10" db="EMBL/GenBank/DDBJ databases">
        <authorList>
            <person name="Varghese N."/>
            <person name="Submissions S."/>
        </authorList>
    </citation>
    <scope>NUCLEOTIDE SEQUENCE [LARGE SCALE GENOMIC DNA]</scope>
    <source>
        <strain evidence="3">IBRC-M 10043</strain>
    </source>
</reference>
<dbReference type="EMBL" id="FOCX01000004">
    <property type="protein sequence ID" value="SEN67513.1"/>
    <property type="molecule type" value="Genomic_DNA"/>
</dbReference>
<feature type="compositionally biased region" description="Low complexity" evidence="1">
    <location>
        <begin position="500"/>
        <end position="515"/>
    </location>
</feature>
<organism evidence="2 3">
    <name type="scientific">Halorientalis persicus</name>
    <dbReference type="NCBI Taxonomy" id="1367881"/>
    <lineage>
        <taxon>Archaea</taxon>
        <taxon>Methanobacteriati</taxon>
        <taxon>Methanobacteriota</taxon>
        <taxon>Stenosarchaea group</taxon>
        <taxon>Halobacteria</taxon>
        <taxon>Halobacteriales</taxon>
        <taxon>Haloarculaceae</taxon>
        <taxon>Halorientalis</taxon>
    </lineage>
</organism>
<accession>A0A1H8IFT7</accession>
<proteinExistence type="predicted"/>
<dbReference type="OrthoDB" id="241816at2157"/>
<feature type="region of interest" description="Disordered" evidence="1">
    <location>
        <begin position="310"/>
        <end position="555"/>
    </location>
</feature>
<gene>
    <name evidence="2" type="ORF">SAMN05216388_1004159</name>
</gene>
<feature type="compositionally biased region" description="Low complexity" evidence="1">
    <location>
        <begin position="347"/>
        <end position="357"/>
    </location>
</feature>
<dbReference type="Proteomes" id="UP000198775">
    <property type="component" value="Unassembled WGS sequence"/>
</dbReference>
<feature type="compositionally biased region" description="Acidic residues" evidence="1">
    <location>
        <begin position="452"/>
        <end position="467"/>
    </location>
</feature>
<evidence type="ECO:0000256" key="1">
    <source>
        <dbReference type="SAM" id="MobiDB-lite"/>
    </source>
</evidence>
<evidence type="ECO:0000313" key="2">
    <source>
        <dbReference type="EMBL" id="SEN67513.1"/>
    </source>
</evidence>
<keyword evidence="3" id="KW-1185">Reference proteome</keyword>
<name>A0A1H8IFT7_9EURY</name>
<feature type="compositionally biased region" description="Acidic residues" evidence="1">
    <location>
        <begin position="13"/>
        <end position="23"/>
    </location>
</feature>
<feature type="compositionally biased region" description="Acidic residues" evidence="1">
    <location>
        <begin position="387"/>
        <end position="403"/>
    </location>
</feature>
<dbReference type="RefSeq" id="WP_092658621.1">
    <property type="nucleotide sequence ID" value="NZ_FOCX01000004.1"/>
</dbReference>
<feature type="region of interest" description="Disordered" evidence="1">
    <location>
        <begin position="1"/>
        <end position="41"/>
    </location>
</feature>
<dbReference type="AlphaFoldDB" id="A0A1H8IFT7"/>
<feature type="compositionally biased region" description="Acidic residues" evidence="1">
    <location>
        <begin position="336"/>
        <end position="346"/>
    </location>
</feature>
<protein>
    <submittedName>
        <fullName evidence="2">Uncharacterized protein</fullName>
    </submittedName>
</protein>
<sequence>MGLFDSVRGLVSGDDEPGDDDAAAPERRDPTPTTFRNKAADAVADWDAQELDYSLDSLSRLDDFADKQGAKLDVMHDEGDDTVADLHTRYTIQAGSYLGEVLVRQRDGEWVEDGERWAVSLEYEGDRATVDVFELAGHSFAEEPVFGEVADRFTEDDDQAEDSGPAPVDTSDIESHAEELAAYWDGYDLNFAPRSLARLDELADSEWDDDRFRDAELGGEDMDSGMYTELVKQLGSYYGETLIRSLDAEWTRRDDDIVVAVEGNTSAPPVPVPVFSVAADSLSGPSVFATRFNELTDRVNLEVPAVATTAGVTPSAETPAATNREDEDLTAVQPDSETDDEADVDTEPATPATAADAETTDDPADTAQAVDAEADAQSVDGGVVAETDTEPTGDDPDDGDDTDALAASVVDGADDTATEDGADRVTEPGPTGTDAADDGGVDAETDRVADTADAEAADEATDAEPTVDPEGKSPLETAIAETVAAGLVDRPDEDGEGDETATTAAATDSDGPDAAETMATTDAQPADGGPGSDDEDSAAATPDAGAGGSDPDGDAEREALAAEISDSGPAESGPTLPTPAELHDNAEAFAATYPGYDLDFSPDSLERLDRLVTEEYDAATFADFDLDDPDSQFQIDRVTEVGGYFALVIEGTVGGEWQHGEAGLQFVVEGANGVARLDPLGVAAGCFRGDDSFAATYAAIRDRLGT</sequence>